<evidence type="ECO:0000256" key="13">
    <source>
        <dbReference type="HAMAP-Rule" id="MF_01398"/>
    </source>
</evidence>
<evidence type="ECO:0000256" key="11">
    <source>
        <dbReference type="ARBA" id="ARBA00025198"/>
    </source>
</evidence>
<comment type="function">
    <text evidence="13">Component of the F(0) channel, it forms part of the peripheral stalk, linking F(1) to F(0).</text>
</comment>
<dbReference type="InterPro" id="IPR050059">
    <property type="entry name" value="ATP_synthase_B_chain"/>
</dbReference>
<gene>
    <name evidence="13" type="primary">atpF</name>
    <name evidence="16" type="ORF">NX801_20505</name>
</gene>
<dbReference type="RefSeq" id="WP_258789257.1">
    <property type="nucleotide sequence ID" value="NZ_JANUGQ010000018.1"/>
</dbReference>
<keyword evidence="8 13" id="KW-0406">Ion transport</keyword>
<feature type="coiled-coil region" evidence="15">
    <location>
        <begin position="65"/>
        <end position="99"/>
    </location>
</feature>
<dbReference type="PANTHER" id="PTHR33445">
    <property type="entry name" value="ATP SYNTHASE SUBUNIT B', CHLOROPLASTIC"/>
    <property type="match status" value="1"/>
</dbReference>
<proteinExistence type="inferred from homology"/>
<evidence type="ECO:0000256" key="8">
    <source>
        <dbReference type="ARBA" id="ARBA00023065"/>
    </source>
</evidence>
<comment type="similarity">
    <text evidence="2 13 14">Belongs to the ATPase B chain family.</text>
</comment>
<dbReference type="InterPro" id="IPR002146">
    <property type="entry name" value="ATP_synth_b/b'su_bac/chlpt"/>
</dbReference>
<dbReference type="Proteomes" id="UP001431313">
    <property type="component" value="Unassembled WGS sequence"/>
</dbReference>
<evidence type="ECO:0000256" key="9">
    <source>
        <dbReference type="ARBA" id="ARBA00023136"/>
    </source>
</evidence>
<evidence type="ECO:0000256" key="6">
    <source>
        <dbReference type="ARBA" id="ARBA00022781"/>
    </source>
</evidence>
<reference evidence="16" key="1">
    <citation type="submission" date="2022-08" db="EMBL/GenBank/DDBJ databases">
        <authorList>
            <person name="Somphong A."/>
            <person name="Phongsopitanun W."/>
        </authorList>
    </citation>
    <scope>NUCLEOTIDE SEQUENCE</scope>
    <source>
        <strain evidence="16">LP05-1</strain>
    </source>
</reference>
<dbReference type="HAMAP" id="MF_01398">
    <property type="entry name" value="ATP_synth_b_bprime"/>
    <property type="match status" value="1"/>
</dbReference>
<evidence type="ECO:0000256" key="4">
    <source>
        <dbReference type="ARBA" id="ARBA00022547"/>
    </source>
</evidence>
<keyword evidence="10 13" id="KW-0066">ATP synthesis</keyword>
<evidence type="ECO:0000256" key="5">
    <source>
        <dbReference type="ARBA" id="ARBA00022692"/>
    </source>
</evidence>
<dbReference type="SUPFAM" id="SSF81573">
    <property type="entry name" value="F1F0 ATP synthase subunit B, membrane domain"/>
    <property type="match status" value="1"/>
</dbReference>
<evidence type="ECO:0000256" key="15">
    <source>
        <dbReference type="SAM" id="Coils"/>
    </source>
</evidence>
<keyword evidence="7 13" id="KW-1133">Transmembrane helix</keyword>
<sequence>MDATVTLAENSRLLPMDLGPLNPTTVDIFVGLVFFGLTFLVLAKVLLPRINKVLTEREDATEGGSERAEALREEAAAVHAQYEAELAAARHEAARIRAKAQEEGAAAIAAAREEGVRERERIIAEGTAAIKAERTAAEEGLSANVDAWARTLAGRILGEPVASGAPARD</sequence>
<comment type="function">
    <text evidence="11 13">F(1)F(0) ATP synthase produces ATP from ADP in the presence of a proton or sodium gradient. F-type ATPases consist of two structural domains, F(1) containing the extramembraneous catalytic core and F(0) containing the membrane proton channel, linked together by a central stalk and a peripheral stalk. During catalysis, ATP synthesis in the catalytic domain of F(1) is coupled via a rotary mechanism of the central stalk subunits to proton translocation.</text>
</comment>
<evidence type="ECO:0000313" key="16">
    <source>
        <dbReference type="EMBL" id="MCS0637993.1"/>
    </source>
</evidence>
<organism evidence="16 17">
    <name type="scientific">Streptomyces pyxinae</name>
    <dbReference type="NCBI Taxonomy" id="2970734"/>
    <lineage>
        <taxon>Bacteria</taxon>
        <taxon>Bacillati</taxon>
        <taxon>Actinomycetota</taxon>
        <taxon>Actinomycetes</taxon>
        <taxon>Kitasatosporales</taxon>
        <taxon>Streptomycetaceae</taxon>
        <taxon>Streptomyces</taxon>
    </lineage>
</organism>
<keyword evidence="17" id="KW-1185">Reference proteome</keyword>
<evidence type="ECO:0000313" key="17">
    <source>
        <dbReference type="Proteomes" id="UP001431313"/>
    </source>
</evidence>
<evidence type="ECO:0000256" key="10">
    <source>
        <dbReference type="ARBA" id="ARBA00023310"/>
    </source>
</evidence>
<keyword evidence="9 13" id="KW-0472">Membrane</keyword>
<dbReference type="InterPro" id="IPR028987">
    <property type="entry name" value="ATP_synth_B-like_membr_sf"/>
</dbReference>
<protein>
    <recommendedName>
        <fullName evidence="13">ATP synthase subunit b</fullName>
    </recommendedName>
    <alternativeName>
        <fullName evidence="13">ATP synthase F(0) sector subunit b</fullName>
    </alternativeName>
    <alternativeName>
        <fullName evidence="13">ATPase subunit I</fullName>
    </alternativeName>
    <alternativeName>
        <fullName evidence="13">F-type ATPase subunit b</fullName>
        <shortName evidence="13">F-ATPase subunit b</shortName>
    </alternativeName>
</protein>
<dbReference type="EMBL" id="JANUGQ010000018">
    <property type="protein sequence ID" value="MCS0637993.1"/>
    <property type="molecule type" value="Genomic_DNA"/>
</dbReference>
<evidence type="ECO:0000256" key="14">
    <source>
        <dbReference type="RuleBase" id="RU003848"/>
    </source>
</evidence>
<comment type="caution">
    <text evidence="16">The sequence shown here is derived from an EMBL/GenBank/DDBJ whole genome shotgun (WGS) entry which is preliminary data.</text>
</comment>
<feature type="transmembrane region" description="Helical" evidence="13">
    <location>
        <begin position="28"/>
        <end position="47"/>
    </location>
</feature>
<evidence type="ECO:0000256" key="12">
    <source>
        <dbReference type="ARBA" id="ARBA00025830"/>
    </source>
</evidence>
<dbReference type="Pfam" id="PF00430">
    <property type="entry name" value="ATP-synt_B"/>
    <property type="match status" value="1"/>
</dbReference>
<accession>A0ABT2CKP6</accession>
<comment type="subcellular location">
    <subcellularLocation>
        <location evidence="1 13">Cell membrane</location>
        <topology evidence="1 13">Single-pass membrane protein</topology>
    </subcellularLocation>
</comment>
<keyword evidence="4 13" id="KW-0138">CF(0)</keyword>
<dbReference type="PANTHER" id="PTHR33445:SF1">
    <property type="entry name" value="ATP SYNTHASE SUBUNIT B"/>
    <property type="match status" value="1"/>
</dbReference>
<evidence type="ECO:0000256" key="7">
    <source>
        <dbReference type="ARBA" id="ARBA00022989"/>
    </source>
</evidence>
<dbReference type="Gene3D" id="1.20.5.620">
    <property type="entry name" value="F1F0 ATP synthase subunit B, membrane domain"/>
    <property type="match status" value="1"/>
</dbReference>
<keyword evidence="5 13" id="KW-0812">Transmembrane</keyword>
<evidence type="ECO:0000256" key="1">
    <source>
        <dbReference type="ARBA" id="ARBA00004162"/>
    </source>
</evidence>
<keyword evidence="6 13" id="KW-0375">Hydrogen ion transport</keyword>
<evidence type="ECO:0000256" key="3">
    <source>
        <dbReference type="ARBA" id="ARBA00022448"/>
    </source>
</evidence>
<comment type="subunit">
    <text evidence="12 13">F-type ATPases have 2 components, F(1) - the catalytic core - and F(0) - the membrane proton channel. F(1) has five subunits: alpha(3), beta(3), gamma(1), delta(1), epsilon(1). F(0) has three main subunits: a(1), b(2) and c(10-14). The alpha and beta chains form an alternating ring which encloses part of the gamma chain. F(1) is attached to F(0) by a central stalk formed by the gamma and epsilon chains, while a peripheral stalk is formed by the delta and b chains.</text>
</comment>
<keyword evidence="13" id="KW-1003">Cell membrane</keyword>
<evidence type="ECO:0000256" key="2">
    <source>
        <dbReference type="ARBA" id="ARBA00005513"/>
    </source>
</evidence>
<keyword evidence="3 13" id="KW-0813">Transport</keyword>
<dbReference type="CDD" id="cd06503">
    <property type="entry name" value="ATP-synt_Fo_b"/>
    <property type="match status" value="1"/>
</dbReference>
<name>A0ABT2CKP6_9ACTN</name>
<keyword evidence="15" id="KW-0175">Coiled coil</keyword>